<dbReference type="Pfam" id="PF13649">
    <property type="entry name" value="Methyltransf_25"/>
    <property type="match status" value="1"/>
</dbReference>
<proteinExistence type="predicted"/>
<dbReference type="Proteomes" id="UP000681870">
    <property type="component" value="Unassembled WGS sequence"/>
</dbReference>
<feature type="domain" description="Methyltransferase" evidence="1">
    <location>
        <begin position="50"/>
        <end position="135"/>
    </location>
</feature>
<dbReference type="RefSeq" id="WP_211741396.1">
    <property type="nucleotide sequence ID" value="NZ_JAGXBY010000002.1"/>
</dbReference>
<dbReference type="GO" id="GO:0008168">
    <property type="term" value="F:methyltransferase activity"/>
    <property type="evidence" value="ECO:0007669"/>
    <property type="project" value="UniProtKB-KW"/>
</dbReference>
<evidence type="ECO:0000313" key="3">
    <source>
        <dbReference type="Proteomes" id="UP000681870"/>
    </source>
</evidence>
<dbReference type="PANTHER" id="PTHR43460">
    <property type="entry name" value="METHYLTRANSFERASE"/>
    <property type="match status" value="1"/>
</dbReference>
<keyword evidence="2" id="KW-0489">Methyltransferase</keyword>
<sequence>MGEFDYENLYDKVGKINGWDFSNIKSLTDGVNWNFYEEVIKRCNKTDVLLDIGSGGAENLIKIAPSLFFLIGIDLSKGMLETALTNLKRSKVTNVKFFQMSSDQLQFPACFFDVVSCRHAPFSSTEVVRVLKQGGWFLTQQVSEDDKLNLKKAFGRGQAFDERDGVLKERYIRELSEAGFSEIKSFEYDAIEYIKSTDELIFLLKHTPIIPNFGQDSRDIEILSDFIKNNRNEKGIITNSKRFLLIARK</sequence>
<reference evidence="2 3" key="1">
    <citation type="submission" date="2021-05" db="EMBL/GenBank/DDBJ databases">
        <title>Ornithinibacillus massiliensis sp. nov.</title>
        <authorList>
            <person name="Iwaza R."/>
            <person name="Lagier J.-C."/>
            <person name="Raoult D."/>
        </authorList>
    </citation>
    <scope>NUCLEOTIDE SEQUENCE [LARGE SCALE GENOMIC DNA]</scope>
    <source>
        <strain evidence="2 3">Marseille-P3601</strain>
    </source>
</reference>
<comment type="caution">
    <text evidence="2">The sequence shown here is derived from an EMBL/GenBank/DDBJ whole genome shotgun (WGS) entry which is preliminary data.</text>
</comment>
<dbReference type="CDD" id="cd02440">
    <property type="entry name" value="AdoMet_MTases"/>
    <property type="match status" value="1"/>
</dbReference>
<dbReference type="SUPFAM" id="SSF53335">
    <property type="entry name" value="S-adenosyl-L-methionine-dependent methyltransferases"/>
    <property type="match status" value="1"/>
</dbReference>
<protein>
    <submittedName>
        <fullName evidence="2">Class I SAM-dependent methyltransferase</fullName>
    </submittedName>
</protein>
<dbReference type="GO" id="GO:0032259">
    <property type="term" value="P:methylation"/>
    <property type="evidence" value="ECO:0007669"/>
    <property type="project" value="UniProtKB-KW"/>
</dbReference>
<gene>
    <name evidence="2" type="ORF">KGF86_06405</name>
</gene>
<dbReference type="InterPro" id="IPR041698">
    <property type="entry name" value="Methyltransf_25"/>
</dbReference>
<dbReference type="PANTHER" id="PTHR43460:SF1">
    <property type="entry name" value="METHYLTRANSFERASE TYPE 11 DOMAIN-CONTAINING PROTEIN"/>
    <property type="match status" value="1"/>
</dbReference>
<keyword evidence="2" id="KW-0808">Transferase</keyword>
<keyword evidence="3" id="KW-1185">Reference proteome</keyword>
<accession>A0ABS5MBY5</accession>
<name>A0ABS5MBY5_9BACI</name>
<dbReference type="Gene3D" id="3.40.50.150">
    <property type="entry name" value="Vaccinia Virus protein VP39"/>
    <property type="match status" value="1"/>
</dbReference>
<dbReference type="InterPro" id="IPR029063">
    <property type="entry name" value="SAM-dependent_MTases_sf"/>
</dbReference>
<evidence type="ECO:0000313" key="2">
    <source>
        <dbReference type="EMBL" id="MBS3679839.1"/>
    </source>
</evidence>
<evidence type="ECO:0000259" key="1">
    <source>
        <dbReference type="Pfam" id="PF13649"/>
    </source>
</evidence>
<dbReference type="EMBL" id="JAGXBY010000002">
    <property type="protein sequence ID" value="MBS3679839.1"/>
    <property type="molecule type" value="Genomic_DNA"/>
</dbReference>
<organism evidence="2 3">
    <name type="scientific">Ornithinibacillus massiliensis</name>
    <dbReference type="NCBI Taxonomy" id="1944633"/>
    <lineage>
        <taxon>Bacteria</taxon>
        <taxon>Bacillati</taxon>
        <taxon>Bacillota</taxon>
        <taxon>Bacilli</taxon>
        <taxon>Bacillales</taxon>
        <taxon>Bacillaceae</taxon>
        <taxon>Ornithinibacillus</taxon>
    </lineage>
</organism>
<dbReference type="InterPro" id="IPR052939">
    <property type="entry name" value="23S_rRNA_MeTrnsfrase_RlmA"/>
</dbReference>